<evidence type="ECO:0000313" key="2">
    <source>
        <dbReference type="EMBL" id="KAK1934831.1"/>
    </source>
</evidence>
<feature type="signal peptide" evidence="1">
    <location>
        <begin position="1"/>
        <end position="27"/>
    </location>
</feature>
<dbReference type="AlphaFoldDB" id="A0AAD9GAJ6"/>
<evidence type="ECO:0000313" key="3">
    <source>
        <dbReference type="Proteomes" id="UP001195914"/>
    </source>
</evidence>
<name>A0AAD9GAJ6_BABDI</name>
<reference evidence="2" key="1">
    <citation type="journal article" date="2014" name="Nucleic Acids Res.">
        <title>The evolutionary dynamics of variant antigen genes in Babesia reveal a history of genomic innovation underlying host-parasite interaction.</title>
        <authorList>
            <person name="Jackson A.P."/>
            <person name="Otto T.D."/>
            <person name="Darby A."/>
            <person name="Ramaprasad A."/>
            <person name="Xia D."/>
            <person name="Echaide I.E."/>
            <person name="Farber M."/>
            <person name="Gahlot S."/>
            <person name="Gamble J."/>
            <person name="Gupta D."/>
            <person name="Gupta Y."/>
            <person name="Jackson L."/>
            <person name="Malandrin L."/>
            <person name="Malas T.B."/>
            <person name="Moussa E."/>
            <person name="Nair M."/>
            <person name="Reid A.J."/>
            <person name="Sanders M."/>
            <person name="Sharma J."/>
            <person name="Tracey A."/>
            <person name="Quail M.A."/>
            <person name="Weir W."/>
            <person name="Wastling J.M."/>
            <person name="Hall N."/>
            <person name="Willadsen P."/>
            <person name="Lingelbach K."/>
            <person name="Shiels B."/>
            <person name="Tait A."/>
            <person name="Berriman M."/>
            <person name="Allred D.R."/>
            <person name="Pain A."/>
        </authorList>
    </citation>
    <scope>NUCLEOTIDE SEQUENCE</scope>
    <source>
        <strain evidence="2">1802A</strain>
    </source>
</reference>
<dbReference type="EMBL" id="JAHBMH010000062">
    <property type="protein sequence ID" value="KAK1934831.1"/>
    <property type="molecule type" value="Genomic_DNA"/>
</dbReference>
<reference evidence="2" key="2">
    <citation type="submission" date="2021-05" db="EMBL/GenBank/DDBJ databases">
        <authorList>
            <person name="Pain A."/>
        </authorList>
    </citation>
    <scope>NUCLEOTIDE SEQUENCE</scope>
    <source>
        <strain evidence="2">1802A</strain>
    </source>
</reference>
<dbReference type="Proteomes" id="UP001195914">
    <property type="component" value="Unassembled WGS sequence"/>
</dbReference>
<keyword evidence="1" id="KW-0732">Signal</keyword>
<sequence length="123" mass="13308">MCKVANVKFLFAVTVLSQIYFIPVADTHFCTASVCQLCCKATQEGCVNAFTSYAKGTLINNNLACEQCNCDNPQIGCGWVGRRFKRVECTSCDIIDTMLQSNPDLSVAGCGRAVVDGTLIYTS</sequence>
<gene>
    <name evidence="2" type="ORF">X943_002053</name>
</gene>
<comment type="caution">
    <text evidence="2">The sequence shown here is derived from an EMBL/GenBank/DDBJ whole genome shotgun (WGS) entry which is preliminary data.</text>
</comment>
<accession>A0AAD9GAJ6</accession>
<organism evidence="2 3">
    <name type="scientific">Babesia divergens</name>
    <dbReference type="NCBI Taxonomy" id="32595"/>
    <lineage>
        <taxon>Eukaryota</taxon>
        <taxon>Sar</taxon>
        <taxon>Alveolata</taxon>
        <taxon>Apicomplexa</taxon>
        <taxon>Aconoidasida</taxon>
        <taxon>Piroplasmida</taxon>
        <taxon>Babesiidae</taxon>
        <taxon>Babesia</taxon>
    </lineage>
</organism>
<protein>
    <submittedName>
        <fullName evidence="2">Uncharacterized protein</fullName>
    </submittedName>
</protein>
<proteinExistence type="predicted"/>
<keyword evidence="3" id="KW-1185">Reference proteome</keyword>
<evidence type="ECO:0000256" key="1">
    <source>
        <dbReference type="SAM" id="SignalP"/>
    </source>
</evidence>
<feature type="chain" id="PRO_5041899694" evidence="1">
    <location>
        <begin position="28"/>
        <end position="123"/>
    </location>
</feature>